<feature type="region of interest" description="Disordered" evidence="1">
    <location>
        <begin position="60"/>
        <end position="166"/>
    </location>
</feature>
<dbReference type="Proteomes" id="UP000660729">
    <property type="component" value="Unassembled WGS sequence"/>
</dbReference>
<evidence type="ECO:0000313" key="3">
    <source>
        <dbReference type="Proteomes" id="UP000660729"/>
    </source>
</evidence>
<dbReference type="EMBL" id="JABCIY010000205">
    <property type="protein sequence ID" value="KAF7188681.1"/>
    <property type="molecule type" value="Genomic_DNA"/>
</dbReference>
<evidence type="ECO:0000256" key="1">
    <source>
        <dbReference type="SAM" id="MobiDB-lite"/>
    </source>
</evidence>
<keyword evidence="3" id="KW-1185">Reference proteome</keyword>
<feature type="region of interest" description="Disordered" evidence="1">
    <location>
        <begin position="546"/>
        <end position="579"/>
    </location>
</feature>
<feature type="compositionally biased region" description="Polar residues" evidence="1">
    <location>
        <begin position="239"/>
        <end position="248"/>
    </location>
</feature>
<gene>
    <name evidence="2" type="ORF">HII31_09933</name>
</gene>
<feature type="compositionally biased region" description="Polar residues" evidence="1">
    <location>
        <begin position="142"/>
        <end position="157"/>
    </location>
</feature>
<protein>
    <submittedName>
        <fullName evidence="2">Uncharacterized protein</fullName>
    </submittedName>
</protein>
<reference evidence="2" key="1">
    <citation type="submission" date="2020-04" db="EMBL/GenBank/DDBJ databases">
        <title>Draft genome resource of the tomato pathogen Pseudocercospora fuligena.</title>
        <authorList>
            <person name="Zaccaron A."/>
        </authorList>
    </citation>
    <scope>NUCLEOTIDE SEQUENCE</scope>
    <source>
        <strain evidence="2">PF001</strain>
    </source>
</reference>
<dbReference type="AlphaFoldDB" id="A0A8H6RCP4"/>
<feature type="region of interest" description="Disordered" evidence="1">
    <location>
        <begin position="183"/>
        <end position="214"/>
    </location>
</feature>
<feature type="compositionally biased region" description="Polar residues" evidence="1">
    <location>
        <begin position="30"/>
        <end position="39"/>
    </location>
</feature>
<dbReference type="OrthoDB" id="5383338at2759"/>
<organism evidence="2 3">
    <name type="scientific">Pseudocercospora fuligena</name>
    <dbReference type="NCBI Taxonomy" id="685502"/>
    <lineage>
        <taxon>Eukaryota</taxon>
        <taxon>Fungi</taxon>
        <taxon>Dikarya</taxon>
        <taxon>Ascomycota</taxon>
        <taxon>Pezizomycotina</taxon>
        <taxon>Dothideomycetes</taxon>
        <taxon>Dothideomycetidae</taxon>
        <taxon>Mycosphaerellales</taxon>
        <taxon>Mycosphaerellaceae</taxon>
        <taxon>Pseudocercospora</taxon>
    </lineage>
</organism>
<feature type="region of interest" description="Disordered" evidence="1">
    <location>
        <begin position="228"/>
        <end position="255"/>
    </location>
</feature>
<feature type="compositionally biased region" description="Low complexity" evidence="1">
    <location>
        <begin position="195"/>
        <end position="211"/>
    </location>
</feature>
<feature type="region of interest" description="Disordered" evidence="1">
    <location>
        <begin position="1"/>
        <end position="39"/>
    </location>
</feature>
<comment type="caution">
    <text evidence="2">The sequence shown here is derived from an EMBL/GenBank/DDBJ whole genome shotgun (WGS) entry which is preliminary data.</text>
</comment>
<feature type="compositionally biased region" description="Polar residues" evidence="1">
    <location>
        <begin position="71"/>
        <end position="86"/>
    </location>
</feature>
<evidence type="ECO:0000313" key="2">
    <source>
        <dbReference type="EMBL" id="KAF7188681.1"/>
    </source>
</evidence>
<sequence length="627" mass="67773">MAPAHLTLFPSTQSASGVSRRSSLRRLQTDKTPNANGQMQLNGVAFQVVSSPKVQPAPETFQHSLFCDPPATSSTISHPETTTSVAGNGLTRRQSRTRRRSSPLSPPMPSATDPASPGGDQLTELPFNTHFGPGTSPKRSRSLLQRPSKPSNISTKVPQGVDFASPVDEKNDAVFPLPDKLRFKTASPQSEHGKSLSQSPRSSSYPSPMRSIFPQYDPARALDEQQYYPTTRAPPPSYTSPIVPQSHHSMPRHEAQRFDSAVGLVDRYEHIPAAGHADLEALWKASIESFPCDGRKVQFSLVQASAGTSLAIGTSREDIIYQMDRVDITKQESGKEYDINKLCPTAPCSTPVSHLVLPQSSVPSNKKMSATAIFPRMAAMSAVEAISNSPQAAEIATFDPFATSREAESLAQDAVTAAHADYSCDLIKRSRKRDSLGSVTAAYDLKHPSLGTMAITLTKSTSNTSSTGPRAKISLHHPSATPAAIAADTLNLAFLDFAHDACVLDIPGLLALDSHYVIDTVISALFAVAVIENDIMVREQVTFEPPPKTPVQNKKKAERRNSIGSVTSKKWQRKKKDRNITEPEQVELPGFGRAVVGLSWMAVKGAFWVVGTGVKVGVKIVKEVRNA</sequence>
<proteinExistence type="predicted"/>
<name>A0A8H6RCP4_9PEZI</name>
<feature type="compositionally biased region" description="Low complexity" evidence="1">
    <location>
        <begin position="11"/>
        <end position="21"/>
    </location>
</feature>
<accession>A0A8H6RCP4</accession>